<organism evidence="7">
    <name type="scientific">viral metagenome</name>
    <dbReference type="NCBI Taxonomy" id="1070528"/>
    <lineage>
        <taxon>unclassified sequences</taxon>
        <taxon>metagenomes</taxon>
        <taxon>organismal metagenomes</taxon>
    </lineage>
</organism>
<feature type="transmembrane region" description="Helical" evidence="5">
    <location>
        <begin position="96"/>
        <end position="124"/>
    </location>
</feature>
<keyword evidence="2 5" id="KW-0812">Transmembrane</keyword>
<evidence type="ECO:0000256" key="5">
    <source>
        <dbReference type="SAM" id="Phobius"/>
    </source>
</evidence>
<accession>A0A6C0AV57</accession>
<dbReference type="Pfam" id="PF04116">
    <property type="entry name" value="FA_hydroxylase"/>
    <property type="match status" value="1"/>
</dbReference>
<keyword evidence="3 5" id="KW-1133">Transmembrane helix</keyword>
<dbReference type="GO" id="GO:0016491">
    <property type="term" value="F:oxidoreductase activity"/>
    <property type="evidence" value="ECO:0007669"/>
    <property type="project" value="InterPro"/>
</dbReference>
<dbReference type="GO" id="GO:0008610">
    <property type="term" value="P:lipid biosynthetic process"/>
    <property type="evidence" value="ECO:0007669"/>
    <property type="project" value="InterPro"/>
</dbReference>
<protein>
    <recommendedName>
        <fullName evidence="6">Fatty acid hydroxylase domain-containing protein</fullName>
    </recommendedName>
</protein>
<evidence type="ECO:0000313" key="7">
    <source>
        <dbReference type="EMBL" id="QHS83115.1"/>
    </source>
</evidence>
<reference evidence="7" key="1">
    <citation type="journal article" date="2020" name="Nature">
        <title>Giant virus diversity and host interactions through global metagenomics.</title>
        <authorList>
            <person name="Schulz F."/>
            <person name="Roux S."/>
            <person name="Paez-Espino D."/>
            <person name="Jungbluth S."/>
            <person name="Walsh D.A."/>
            <person name="Denef V.J."/>
            <person name="McMahon K.D."/>
            <person name="Konstantinidis K.T."/>
            <person name="Eloe-Fadrosh E.A."/>
            <person name="Kyrpides N.C."/>
            <person name="Woyke T."/>
        </authorList>
    </citation>
    <scope>NUCLEOTIDE SEQUENCE</scope>
    <source>
        <strain evidence="7">GVMAG-S-ERX555943-30</strain>
    </source>
</reference>
<dbReference type="GO" id="GO:0005506">
    <property type="term" value="F:iron ion binding"/>
    <property type="evidence" value="ECO:0007669"/>
    <property type="project" value="InterPro"/>
</dbReference>
<evidence type="ECO:0000256" key="4">
    <source>
        <dbReference type="ARBA" id="ARBA00023136"/>
    </source>
</evidence>
<keyword evidence="4 5" id="KW-0472">Membrane</keyword>
<evidence type="ECO:0000259" key="6">
    <source>
        <dbReference type="Pfam" id="PF04116"/>
    </source>
</evidence>
<evidence type="ECO:0000256" key="1">
    <source>
        <dbReference type="ARBA" id="ARBA00004370"/>
    </source>
</evidence>
<dbReference type="PANTHER" id="PTHR11863">
    <property type="entry name" value="STEROL DESATURASE"/>
    <property type="match status" value="1"/>
</dbReference>
<feature type="transmembrane region" description="Helical" evidence="5">
    <location>
        <begin position="55"/>
        <end position="75"/>
    </location>
</feature>
<dbReference type="InterPro" id="IPR006694">
    <property type="entry name" value="Fatty_acid_hydroxylase"/>
</dbReference>
<feature type="transmembrane region" description="Helical" evidence="5">
    <location>
        <begin position="20"/>
        <end position="43"/>
    </location>
</feature>
<dbReference type="InterPro" id="IPR050307">
    <property type="entry name" value="Sterol_Desaturase_Related"/>
</dbReference>
<dbReference type="AlphaFoldDB" id="A0A6C0AV57"/>
<evidence type="ECO:0000256" key="2">
    <source>
        <dbReference type="ARBA" id="ARBA00022692"/>
    </source>
</evidence>
<proteinExistence type="predicted"/>
<comment type="subcellular location">
    <subcellularLocation>
        <location evidence="1">Membrane</location>
    </subcellularLocation>
</comment>
<evidence type="ECO:0000256" key="3">
    <source>
        <dbReference type="ARBA" id="ARBA00022989"/>
    </source>
</evidence>
<name>A0A6C0AV57_9ZZZZ</name>
<dbReference type="EMBL" id="MN738749">
    <property type="protein sequence ID" value="QHS83115.1"/>
    <property type="molecule type" value="Genomic_DNA"/>
</dbReference>
<sequence length="191" mass="22574">MDTTVSYKSYKKMKKYKRQLYIESLLMNQVNLLIVSPVMYGAVDTMLLTHTHEFQWFNIYAILVIHCISYYYAHYAMHKVRWLYKYHQFHHKFDNLVLPSVGNAVSVVEFCFAYTLPFIISAYILKPNETSFLVPIGVIGLLNMVVHTPEFETVPWVKWLVSPRNHIQHHKKRNCHYASPTLNIDYILGEN</sequence>
<feature type="domain" description="Fatty acid hydroxylase" evidence="6">
    <location>
        <begin position="61"/>
        <end position="189"/>
    </location>
</feature>
<dbReference type="GO" id="GO:0016020">
    <property type="term" value="C:membrane"/>
    <property type="evidence" value="ECO:0007669"/>
    <property type="project" value="UniProtKB-SubCell"/>
</dbReference>